<feature type="transmembrane region" description="Helical" evidence="3">
    <location>
        <begin position="84"/>
        <end position="104"/>
    </location>
</feature>
<evidence type="ECO:0000313" key="5">
    <source>
        <dbReference type="EMBL" id="GAA3948445.1"/>
    </source>
</evidence>
<keyword evidence="3" id="KW-1133">Transmembrane helix</keyword>
<name>A0ABP7NKR4_9ACTN</name>
<keyword evidence="3" id="KW-0472">Membrane</keyword>
<dbReference type="EMBL" id="BAAAZW010000001">
    <property type="protein sequence ID" value="GAA3948445.1"/>
    <property type="molecule type" value="Genomic_DNA"/>
</dbReference>
<evidence type="ECO:0000256" key="1">
    <source>
        <dbReference type="ARBA" id="ARBA00022729"/>
    </source>
</evidence>
<feature type="region of interest" description="Disordered" evidence="2">
    <location>
        <begin position="148"/>
        <end position="173"/>
    </location>
</feature>
<dbReference type="Proteomes" id="UP001418444">
    <property type="component" value="Unassembled WGS sequence"/>
</dbReference>
<keyword evidence="3" id="KW-0812">Transmembrane</keyword>
<evidence type="ECO:0000259" key="4">
    <source>
        <dbReference type="Pfam" id="PF11611"/>
    </source>
</evidence>
<feature type="domain" description="DUF4352" evidence="4">
    <location>
        <begin position="172"/>
        <end position="283"/>
    </location>
</feature>
<dbReference type="RefSeq" id="WP_344779707.1">
    <property type="nucleotide sequence ID" value="NZ_BAAAZW010000001.1"/>
</dbReference>
<gene>
    <name evidence="5" type="ORF">GCM10022231_02120</name>
</gene>
<evidence type="ECO:0000256" key="3">
    <source>
        <dbReference type="SAM" id="Phobius"/>
    </source>
</evidence>
<reference evidence="6" key="1">
    <citation type="journal article" date="2019" name="Int. J. Syst. Evol. Microbiol.">
        <title>The Global Catalogue of Microorganisms (GCM) 10K type strain sequencing project: providing services to taxonomists for standard genome sequencing and annotation.</title>
        <authorList>
            <consortium name="The Broad Institute Genomics Platform"/>
            <consortium name="The Broad Institute Genome Sequencing Center for Infectious Disease"/>
            <person name="Wu L."/>
            <person name="Ma J."/>
        </authorList>
    </citation>
    <scope>NUCLEOTIDE SEQUENCE [LARGE SCALE GENOMIC DNA]</scope>
    <source>
        <strain evidence="6">JCM 16923</strain>
    </source>
</reference>
<protein>
    <recommendedName>
        <fullName evidence="4">DUF4352 domain-containing protein</fullName>
    </recommendedName>
</protein>
<comment type="caution">
    <text evidence="5">The sequence shown here is derived from an EMBL/GenBank/DDBJ whole genome shotgun (WGS) entry which is preliminary data.</text>
</comment>
<keyword evidence="1" id="KW-0732">Signal</keyword>
<feature type="transmembrane region" description="Helical" evidence="3">
    <location>
        <begin position="61"/>
        <end position="78"/>
    </location>
</feature>
<dbReference type="Gene3D" id="2.60.40.1240">
    <property type="match status" value="1"/>
</dbReference>
<organism evidence="5 6">
    <name type="scientific">Gordonia caeni</name>
    <dbReference type="NCBI Taxonomy" id="1007097"/>
    <lineage>
        <taxon>Bacteria</taxon>
        <taxon>Bacillati</taxon>
        <taxon>Actinomycetota</taxon>
        <taxon>Actinomycetes</taxon>
        <taxon>Mycobacteriales</taxon>
        <taxon>Gordoniaceae</taxon>
        <taxon>Gordonia</taxon>
    </lineage>
</organism>
<feature type="region of interest" description="Disordered" evidence="2">
    <location>
        <begin position="1"/>
        <end position="41"/>
    </location>
</feature>
<evidence type="ECO:0000256" key="2">
    <source>
        <dbReference type="SAM" id="MobiDB-lite"/>
    </source>
</evidence>
<feature type="transmembrane region" description="Helical" evidence="3">
    <location>
        <begin position="111"/>
        <end position="133"/>
    </location>
</feature>
<dbReference type="InterPro" id="IPR029050">
    <property type="entry name" value="Immunoprotect_excell_Ig-like"/>
</dbReference>
<accession>A0ABP7NKR4</accession>
<evidence type="ECO:0000313" key="6">
    <source>
        <dbReference type="Proteomes" id="UP001418444"/>
    </source>
</evidence>
<keyword evidence="6" id="KW-1185">Reference proteome</keyword>
<sequence>MTTPTPPPTDGYGNPIPAGTGYQPMPGQAPDPRQFAPVGAPGGYGAYAPPPQPPAARKPRNTVGIIAVAAAVIGFVFACIPGALIIGWILLPIAFILGLVGLFGSGAKGTAIAAVVISIVGTIVGALVFFTVLSDAVDDAFGTDDTVSAVGPDGKPVAGDDEPGSQATPAPLGTTLSSGDWEVTLNSFDPDATREVLAANSFNDDPAAGNAYGLANITVTYTGDGSGSTFDLSFAYVSESGNVLNSYDNDAVAPEPHLDGELYNGASLTGNVDFEIPQNESGLLRVRMGTFGNEVFFSTR</sequence>
<dbReference type="Pfam" id="PF11611">
    <property type="entry name" value="DUF4352"/>
    <property type="match status" value="1"/>
</dbReference>
<dbReference type="InterPro" id="IPR029051">
    <property type="entry name" value="DUF4352"/>
</dbReference>
<proteinExistence type="predicted"/>